<evidence type="ECO:0000256" key="1">
    <source>
        <dbReference type="SAM" id="MobiDB-lite"/>
    </source>
</evidence>
<gene>
    <name evidence="2" type="ORF">HMPREF0549_0583</name>
</gene>
<dbReference type="HOGENOM" id="CLU_2991119_0_0_9"/>
<accession>C2ESZ7</accession>
<feature type="compositionally biased region" description="Basic and acidic residues" evidence="1">
    <location>
        <begin position="28"/>
        <end position="41"/>
    </location>
</feature>
<name>C2ESZ7_9LACO</name>
<sequence>MKAHPPQQPDAAHQRKRYAADNQQRFAHPTERQIQQHEDNHQRHRHHEFKLMVGALQ</sequence>
<dbReference type="AlphaFoldDB" id="C2ESZ7"/>
<dbReference type="Proteomes" id="UP000004483">
    <property type="component" value="Unassembled WGS sequence"/>
</dbReference>
<organism evidence="2 3">
    <name type="scientific">Limosilactobacillus vaginalis DSM 5837 = ATCC 49540</name>
    <dbReference type="NCBI Taxonomy" id="1423814"/>
    <lineage>
        <taxon>Bacteria</taxon>
        <taxon>Bacillati</taxon>
        <taxon>Bacillota</taxon>
        <taxon>Bacilli</taxon>
        <taxon>Lactobacillales</taxon>
        <taxon>Lactobacillaceae</taxon>
        <taxon>Limosilactobacillus</taxon>
    </lineage>
</organism>
<reference evidence="2 3" key="1">
    <citation type="submission" date="2009-01" db="EMBL/GenBank/DDBJ databases">
        <authorList>
            <person name="Qin X."/>
            <person name="Bachman B."/>
            <person name="Battles P."/>
            <person name="Bell A."/>
            <person name="Bess C."/>
            <person name="Bickham C."/>
            <person name="Chaboub L."/>
            <person name="Chen D."/>
            <person name="Coyle M."/>
            <person name="Deiros D.R."/>
            <person name="Dinh H."/>
            <person name="Forbes L."/>
            <person name="Fowler G."/>
            <person name="Francisco L."/>
            <person name="Fu Q."/>
            <person name="Gubbala S."/>
            <person name="Hale W."/>
            <person name="Han Y."/>
            <person name="Hemphill L."/>
            <person name="Highlander S.K."/>
            <person name="Hirani K."/>
            <person name="Hogues M."/>
            <person name="Jackson L."/>
            <person name="Jakkamsetti A."/>
            <person name="Javaid M."/>
            <person name="Jiang H."/>
            <person name="Korchina V."/>
            <person name="Kovar C."/>
            <person name="Lara F."/>
            <person name="Lee S."/>
            <person name="Mata R."/>
            <person name="Mathew T."/>
            <person name="Moen C."/>
            <person name="Morales K."/>
            <person name="Munidasa M."/>
            <person name="Nazareth L."/>
            <person name="Ngo R."/>
            <person name="Nguyen L."/>
            <person name="Okwuonu G."/>
            <person name="Ongeri F."/>
            <person name="Patil S."/>
            <person name="Petrosino J."/>
            <person name="Pham C."/>
            <person name="Pham P."/>
            <person name="Pu L.-L."/>
            <person name="Puazo M."/>
            <person name="Raj R."/>
            <person name="Reid J."/>
            <person name="Rouhana J."/>
            <person name="Saada N."/>
            <person name="Shang Y."/>
            <person name="Simmons D."/>
            <person name="Thornton R."/>
            <person name="Warren J."/>
            <person name="Weissenberger G."/>
            <person name="Zhang J."/>
            <person name="Zhang L."/>
            <person name="Zhou C."/>
            <person name="Zhu D."/>
            <person name="Muzny D."/>
            <person name="Worley K."/>
            <person name="Gibbs R."/>
        </authorList>
    </citation>
    <scope>NUCLEOTIDE SEQUENCE [LARGE SCALE GENOMIC DNA]</scope>
    <source>
        <strain evidence="2 3">ATCC 49540</strain>
    </source>
</reference>
<proteinExistence type="predicted"/>
<evidence type="ECO:0000313" key="3">
    <source>
        <dbReference type="Proteomes" id="UP000004483"/>
    </source>
</evidence>
<dbReference type="EMBL" id="ACGV01000066">
    <property type="protein sequence ID" value="EEJ40970.1"/>
    <property type="molecule type" value="Genomic_DNA"/>
</dbReference>
<protein>
    <submittedName>
        <fullName evidence="2">Uncharacterized protein</fullName>
    </submittedName>
</protein>
<feature type="region of interest" description="Disordered" evidence="1">
    <location>
        <begin position="1"/>
        <end position="57"/>
    </location>
</feature>
<evidence type="ECO:0000313" key="2">
    <source>
        <dbReference type="EMBL" id="EEJ40970.1"/>
    </source>
</evidence>
<comment type="caution">
    <text evidence="2">The sequence shown here is derived from an EMBL/GenBank/DDBJ whole genome shotgun (WGS) entry which is preliminary data.</text>
</comment>